<comment type="subcellular location">
    <subcellularLocation>
        <location evidence="11">Cell inner membrane</location>
        <topology evidence="11">Multi-pass membrane protein</topology>
    </subcellularLocation>
    <subcellularLocation>
        <location evidence="1">Cell membrane</location>
        <topology evidence="1">Multi-pass membrane protein</topology>
    </subcellularLocation>
</comment>
<feature type="transmembrane region" description="Helical" evidence="11">
    <location>
        <begin position="31"/>
        <end position="53"/>
    </location>
</feature>
<keyword evidence="5" id="KW-0762">Sugar transport</keyword>
<dbReference type="Proteomes" id="UP000471298">
    <property type="component" value="Unassembled WGS sequence"/>
</dbReference>
<comment type="caution">
    <text evidence="13">The sequence shown here is derived from an EMBL/GenBank/DDBJ whole genome shotgun (WGS) entry which is preliminary data.</text>
</comment>
<dbReference type="PANTHER" id="PTHR30413">
    <property type="entry name" value="INNER MEMBRANE TRANSPORT PERMEASE"/>
    <property type="match status" value="1"/>
</dbReference>
<feature type="domain" description="ABC transmembrane type-2" evidence="12">
    <location>
        <begin position="29"/>
        <end position="254"/>
    </location>
</feature>
<keyword evidence="8 11" id="KW-1133">Transmembrane helix</keyword>
<keyword evidence="9" id="KW-0625">Polysaccharide transport</keyword>
<dbReference type="AlphaFoldDB" id="A0A6N7EZ02"/>
<evidence type="ECO:0000256" key="8">
    <source>
        <dbReference type="ARBA" id="ARBA00022989"/>
    </source>
</evidence>
<feature type="transmembrane region" description="Helical" evidence="11">
    <location>
        <begin position="65"/>
        <end position="84"/>
    </location>
</feature>
<feature type="transmembrane region" description="Helical" evidence="11">
    <location>
        <begin position="232"/>
        <end position="251"/>
    </location>
</feature>
<feature type="transmembrane region" description="Helical" evidence="11">
    <location>
        <begin position="140"/>
        <end position="167"/>
    </location>
</feature>
<keyword evidence="4 11" id="KW-1003">Cell membrane</keyword>
<dbReference type="PROSITE" id="PS51012">
    <property type="entry name" value="ABC_TM2"/>
    <property type="match status" value="1"/>
</dbReference>
<dbReference type="RefSeq" id="WP_152810782.1">
    <property type="nucleotide sequence ID" value="NZ_WHNW01000011.1"/>
</dbReference>
<organism evidence="13 14">
    <name type="scientific">Ostreibacterium oceani</name>
    <dbReference type="NCBI Taxonomy" id="2654998"/>
    <lineage>
        <taxon>Bacteria</taxon>
        <taxon>Pseudomonadati</taxon>
        <taxon>Pseudomonadota</taxon>
        <taxon>Gammaproteobacteria</taxon>
        <taxon>Cardiobacteriales</taxon>
        <taxon>Ostreibacteriaceae</taxon>
        <taxon>Ostreibacterium</taxon>
    </lineage>
</organism>
<evidence type="ECO:0000256" key="5">
    <source>
        <dbReference type="ARBA" id="ARBA00022597"/>
    </source>
</evidence>
<dbReference type="PIRSF" id="PIRSF006648">
    <property type="entry name" value="DrrB"/>
    <property type="match status" value="1"/>
</dbReference>
<dbReference type="InterPro" id="IPR047817">
    <property type="entry name" value="ABC2_TM_bact-type"/>
</dbReference>
<proteinExistence type="inferred from homology"/>
<evidence type="ECO:0000256" key="2">
    <source>
        <dbReference type="ARBA" id="ARBA00007783"/>
    </source>
</evidence>
<evidence type="ECO:0000313" key="13">
    <source>
        <dbReference type="EMBL" id="MPV86790.1"/>
    </source>
</evidence>
<dbReference type="GO" id="GO:0015774">
    <property type="term" value="P:polysaccharide transport"/>
    <property type="evidence" value="ECO:0007669"/>
    <property type="project" value="UniProtKB-KW"/>
</dbReference>
<evidence type="ECO:0000256" key="7">
    <source>
        <dbReference type="ARBA" id="ARBA00022903"/>
    </source>
</evidence>
<keyword evidence="14" id="KW-1185">Reference proteome</keyword>
<dbReference type="InterPro" id="IPR013525">
    <property type="entry name" value="ABC2_TM"/>
</dbReference>
<evidence type="ECO:0000259" key="12">
    <source>
        <dbReference type="PROSITE" id="PS51012"/>
    </source>
</evidence>
<dbReference type="InParanoid" id="A0A6N7EZ02"/>
<comment type="similarity">
    <text evidence="2 11">Belongs to the ABC-2 integral membrane protein family.</text>
</comment>
<evidence type="ECO:0000313" key="14">
    <source>
        <dbReference type="Proteomes" id="UP000471298"/>
    </source>
</evidence>
<dbReference type="PANTHER" id="PTHR30413:SF10">
    <property type="entry name" value="CAPSULE POLYSACCHARIDE EXPORT INNER-MEMBRANE PROTEIN CTRC"/>
    <property type="match status" value="1"/>
</dbReference>
<keyword evidence="7" id="KW-0972">Capsule biogenesis/degradation</keyword>
<dbReference type="EMBL" id="WHNW01000011">
    <property type="protein sequence ID" value="MPV86790.1"/>
    <property type="molecule type" value="Genomic_DNA"/>
</dbReference>
<keyword evidence="3 11" id="KW-0813">Transport</keyword>
<evidence type="ECO:0000256" key="11">
    <source>
        <dbReference type="RuleBase" id="RU361157"/>
    </source>
</evidence>
<dbReference type="Pfam" id="PF01061">
    <property type="entry name" value="ABC2_membrane"/>
    <property type="match status" value="1"/>
</dbReference>
<dbReference type="GO" id="GO:0043190">
    <property type="term" value="C:ATP-binding cassette (ABC) transporter complex"/>
    <property type="evidence" value="ECO:0007669"/>
    <property type="project" value="InterPro"/>
</dbReference>
<gene>
    <name evidence="13" type="ORF">GCU85_08635</name>
</gene>
<dbReference type="GO" id="GO:0140359">
    <property type="term" value="F:ABC-type transporter activity"/>
    <property type="evidence" value="ECO:0007669"/>
    <property type="project" value="InterPro"/>
</dbReference>
<protein>
    <recommendedName>
        <fullName evidence="11">Transport permease protein</fullName>
    </recommendedName>
</protein>
<dbReference type="InterPro" id="IPR000412">
    <property type="entry name" value="ABC_2_transport"/>
</dbReference>
<dbReference type="PRINTS" id="PR00164">
    <property type="entry name" value="ABC2TRNSPORT"/>
</dbReference>
<feature type="transmembrane region" description="Helical" evidence="11">
    <location>
        <begin position="174"/>
        <end position="193"/>
    </location>
</feature>
<evidence type="ECO:0000256" key="9">
    <source>
        <dbReference type="ARBA" id="ARBA00023047"/>
    </source>
</evidence>
<accession>A0A6N7EZ02</accession>
<evidence type="ECO:0000256" key="4">
    <source>
        <dbReference type="ARBA" id="ARBA00022475"/>
    </source>
</evidence>
<evidence type="ECO:0000256" key="6">
    <source>
        <dbReference type="ARBA" id="ARBA00022692"/>
    </source>
</evidence>
<sequence>MTANALTYARFFLAACRREVCNRYMNSTFGVLWLFLNPVLQLAIYYFVFEIIFQIKFNTAAGQNFITFLAVGLWPWVAFSEALVSGTNAIDKHKDLLKKIYIPSSIFVAVEVIVPFAIHFIGLIFALLVIRLFLGQSIEFVWLPIVLLVYVIQCGFCLGLSLLLAGLQVFLKDVAQILTPIVMVWFYLTPVIYPPHLVPEGLQVILQYNPLSHFVFAYRELLLAGNLPSVGVWGWLFCFAVVSVFLGFAVFKRLSTRFEDMF</sequence>
<evidence type="ECO:0000256" key="10">
    <source>
        <dbReference type="ARBA" id="ARBA00023136"/>
    </source>
</evidence>
<evidence type="ECO:0000256" key="3">
    <source>
        <dbReference type="ARBA" id="ARBA00022448"/>
    </source>
</evidence>
<keyword evidence="6 11" id="KW-0812">Transmembrane</keyword>
<name>A0A6N7EZ02_9GAMM</name>
<dbReference type="GO" id="GO:0015920">
    <property type="term" value="P:lipopolysaccharide transport"/>
    <property type="evidence" value="ECO:0007669"/>
    <property type="project" value="TreeGrafter"/>
</dbReference>
<reference evidence="13 14" key="1">
    <citation type="submission" date="2019-10" db="EMBL/GenBank/DDBJ databases">
        <title>Cardiobacteriales fam. a chemoheterotrophic member of the order Cardiobacteriales, and proposal of Cardiobacteriales fam. nov.</title>
        <authorList>
            <person name="Wang C."/>
        </authorList>
    </citation>
    <scope>NUCLEOTIDE SEQUENCE [LARGE SCALE GENOMIC DNA]</scope>
    <source>
        <strain evidence="13 14">ML27</strain>
    </source>
</reference>
<evidence type="ECO:0000256" key="1">
    <source>
        <dbReference type="ARBA" id="ARBA00004651"/>
    </source>
</evidence>
<feature type="transmembrane region" description="Helical" evidence="11">
    <location>
        <begin position="105"/>
        <end position="134"/>
    </location>
</feature>
<keyword evidence="10 11" id="KW-0472">Membrane</keyword>